<feature type="transmembrane region" description="Helical" evidence="1">
    <location>
        <begin position="53"/>
        <end position="71"/>
    </location>
</feature>
<feature type="domain" description="DUF6199" evidence="2">
    <location>
        <begin position="8"/>
        <end position="68"/>
    </location>
</feature>
<sequence length="72" mass="8006">MHWFMIPFFILFFGIALCNVIAPEATWRRTRAWQYKNPGAAEPSAAAFKVQRISGAVAIVVGVVILVVTLSR</sequence>
<dbReference type="InterPro" id="IPR045679">
    <property type="entry name" value="DUF6199"/>
</dbReference>
<proteinExistence type="predicted"/>
<dbReference type="Pfam" id="PF19701">
    <property type="entry name" value="DUF6199"/>
    <property type="match status" value="1"/>
</dbReference>
<dbReference type="RefSeq" id="WP_179479069.1">
    <property type="nucleotide sequence ID" value="NZ_JACCFW010000001.1"/>
</dbReference>
<dbReference type="Proteomes" id="UP000571817">
    <property type="component" value="Unassembled WGS sequence"/>
</dbReference>
<protein>
    <submittedName>
        <fullName evidence="3">Uncharacterized protein YjeT (DUF2065 family)</fullName>
    </submittedName>
</protein>
<evidence type="ECO:0000256" key="1">
    <source>
        <dbReference type="SAM" id="Phobius"/>
    </source>
</evidence>
<accession>A0A853DG50</accession>
<organism evidence="3 4">
    <name type="scientific">Allobranchiibius huperziae</name>
    <dbReference type="NCBI Taxonomy" id="1874116"/>
    <lineage>
        <taxon>Bacteria</taxon>
        <taxon>Bacillati</taxon>
        <taxon>Actinomycetota</taxon>
        <taxon>Actinomycetes</taxon>
        <taxon>Micrococcales</taxon>
        <taxon>Dermacoccaceae</taxon>
        <taxon>Allobranchiibius</taxon>
    </lineage>
</organism>
<comment type="caution">
    <text evidence="3">The sequence shown here is derived from an EMBL/GenBank/DDBJ whole genome shotgun (WGS) entry which is preliminary data.</text>
</comment>
<evidence type="ECO:0000259" key="2">
    <source>
        <dbReference type="Pfam" id="PF19701"/>
    </source>
</evidence>
<name>A0A853DG50_9MICO</name>
<dbReference type="EMBL" id="JACCFW010000001">
    <property type="protein sequence ID" value="NYJ73670.1"/>
    <property type="molecule type" value="Genomic_DNA"/>
</dbReference>
<reference evidence="3 4" key="1">
    <citation type="submission" date="2020-07" db="EMBL/GenBank/DDBJ databases">
        <title>Sequencing the genomes of 1000 actinobacteria strains.</title>
        <authorList>
            <person name="Klenk H.-P."/>
        </authorList>
    </citation>
    <scope>NUCLEOTIDE SEQUENCE [LARGE SCALE GENOMIC DNA]</scope>
    <source>
        <strain evidence="3 4">DSM 29531</strain>
    </source>
</reference>
<dbReference type="AlphaFoldDB" id="A0A853DG50"/>
<keyword evidence="4" id="KW-1185">Reference proteome</keyword>
<evidence type="ECO:0000313" key="3">
    <source>
        <dbReference type="EMBL" id="NYJ73670.1"/>
    </source>
</evidence>
<keyword evidence="1" id="KW-1133">Transmembrane helix</keyword>
<gene>
    <name evidence="3" type="ORF">HNR15_000633</name>
</gene>
<evidence type="ECO:0000313" key="4">
    <source>
        <dbReference type="Proteomes" id="UP000571817"/>
    </source>
</evidence>
<keyword evidence="1" id="KW-0812">Transmembrane</keyword>
<keyword evidence="1" id="KW-0472">Membrane</keyword>